<reference evidence="2 3" key="1">
    <citation type="submission" date="2014-07" db="EMBL/GenBank/DDBJ databases">
        <title>Methanogenic archaea and the global carbon cycle.</title>
        <authorList>
            <person name="Henriksen J.R."/>
            <person name="Luke J."/>
            <person name="Reinhart S."/>
            <person name="Benedict M.N."/>
            <person name="Youngblut N.D."/>
            <person name="Metcalf M.E."/>
            <person name="Whitaker R.J."/>
            <person name="Metcalf W.W."/>
        </authorList>
    </citation>
    <scope>NUCLEOTIDE SEQUENCE [LARGE SCALE GENOMIC DNA]</scope>
    <source>
        <strain evidence="2 3">HB-1</strain>
    </source>
</reference>
<dbReference type="Proteomes" id="UP000033101">
    <property type="component" value="Chromosome"/>
</dbReference>
<dbReference type="OrthoDB" id="137543at2157"/>
<dbReference type="HOGENOM" id="CLU_835781_0_0_2"/>
<dbReference type="KEGG" id="mhor:MSHOH_1053"/>
<keyword evidence="3" id="KW-1185">Reference proteome</keyword>
<evidence type="ECO:0000313" key="2">
    <source>
        <dbReference type="EMBL" id="AKB77536.1"/>
    </source>
</evidence>
<sequence>MTMKKKFVLSVLLATMLLMNIAFVPVSAQTETSSVSSDVKQVTLTLDQQPGDLYIPTECKTIIDLSKTKVDKKSATARLSGTIDKNNLVTLEGVITLDGENEKVNLSGKAYQVFIGWDVPKGAKPIITKLSSGPISHIEGITETYATYGNLQNNISKIDNVTITRYEGATKMYATYVDLQDKEGKYKLHGEFYKDGTGGIVGKVMKNGVECDLGLLGLSKSLYENVNPTVSPASSSNFLDVPQRSQWEIYWYSPYNYTAASQACGEASAAMLQEYYTGQRPEIWNIWVACGSHAVTGNDLMSYFNSIGMGYIGLAKAWGTTPDYVNTCIGYVEAVVDMQHPMILQENSRWGTPHSVILRGYTSQYFILNDPNTLTGSNTMYWYHKDLSTFNFEDNVVKWVGGDDNHNTGLAALW</sequence>
<organism evidence="2 3">
    <name type="scientific">Methanosarcina horonobensis HB-1 = JCM 15518</name>
    <dbReference type="NCBI Taxonomy" id="1434110"/>
    <lineage>
        <taxon>Archaea</taxon>
        <taxon>Methanobacteriati</taxon>
        <taxon>Methanobacteriota</taxon>
        <taxon>Stenosarchaea group</taxon>
        <taxon>Methanomicrobia</taxon>
        <taxon>Methanosarcinales</taxon>
        <taxon>Methanosarcinaceae</taxon>
        <taxon>Methanosarcina</taxon>
    </lineage>
</organism>
<dbReference type="GeneID" id="24830216"/>
<evidence type="ECO:0000313" key="3">
    <source>
        <dbReference type="Proteomes" id="UP000033101"/>
    </source>
</evidence>
<name>A0A0E3S9W6_9EURY</name>
<feature type="domain" description="Peptidase C39-like" evidence="1">
    <location>
        <begin position="239"/>
        <end position="372"/>
    </location>
</feature>
<protein>
    <recommendedName>
        <fullName evidence="1">Peptidase C39-like domain-containing protein</fullName>
    </recommendedName>
</protein>
<dbReference type="AlphaFoldDB" id="A0A0E3S9W6"/>
<dbReference type="PATRIC" id="fig|1434110.4.peg.1309"/>
<evidence type="ECO:0000259" key="1">
    <source>
        <dbReference type="Pfam" id="PF13529"/>
    </source>
</evidence>
<gene>
    <name evidence="2" type="ORF">MSHOH_1053</name>
</gene>
<accession>A0A0E3S9W6</accession>
<dbReference type="EMBL" id="CP009516">
    <property type="protein sequence ID" value="AKB77536.1"/>
    <property type="molecule type" value="Genomic_DNA"/>
</dbReference>
<dbReference type="Gene3D" id="3.90.70.10">
    <property type="entry name" value="Cysteine proteinases"/>
    <property type="match status" value="1"/>
</dbReference>
<proteinExistence type="predicted"/>
<dbReference type="RefSeq" id="WP_048138006.1">
    <property type="nucleotide sequence ID" value="NZ_CP009516.1"/>
</dbReference>
<dbReference type="Pfam" id="PF13529">
    <property type="entry name" value="Peptidase_C39_2"/>
    <property type="match status" value="1"/>
</dbReference>
<dbReference type="InterPro" id="IPR039564">
    <property type="entry name" value="Peptidase_C39-like"/>
</dbReference>